<dbReference type="SUPFAM" id="SSF102114">
    <property type="entry name" value="Radical SAM enzymes"/>
    <property type="match status" value="1"/>
</dbReference>
<evidence type="ECO:0000256" key="4">
    <source>
        <dbReference type="ARBA" id="ARBA00023014"/>
    </source>
</evidence>
<keyword evidence="4 5" id="KW-0411">Iron-sulfur</keyword>
<evidence type="ECO:0000256" key="5">
    <source>
        <dbReference type="PIRSR" id="PIRSR004869-50"/>
    </source>
</evidence>
<proteinExistence type="predicted"/>
<evidence type="ECO:0000259" key="6">
    <source>
        <dbReference type="Pfam" id="PF04055"/>
    </source>
</evidence>
<dbReference type="Gene3D" id="3.20.20.70">
    <property type="entry name" value="Aldolase class I"/>
    <property type="match status" value="1"/>
</dbReference>
<gene>
    <name evidence="7" type="ORF">SAMN05443428_1184</name>
</gene>
<dbReference type="Pfam" id="PF04055">
    <property type="entry name" value="Radical_SAM"/>
    <property type="match status" value="1"/>
</dbReference>
<keyword evidence="1 5" id="KW-0949">S-adenosyl-L-methionine</keyword>
<dbReference type="SFLD" id="SFLDS00029">
    <property type="entry name" value="Radical_SAM"/>
    <property type="match status" value="1"/>
</dbReference>
<dbReference type="GO" id="GO:0051536">
    <property type="term" value="F:iron-sulfur cluster binding"/>
    <property type="evidence" value="ECO:0007669"/>
    <property type="project" value="UniProtKB-KW"/>
</dbReference>
<name>A0A1T4Y1Z2_9CLOT</name>
<dbReference type="GO" id="GO:0016829">
    <property type="term" value="F:lyase activity"/>
    <property type="evidence" value="ECO:0007669"/>
    <property type="project" value="UniProtKB-KW"/>
</dbReference>
<dbReference type="PIRSF" id="PIRSF004869">
    <property type="entry name" value="PflX_prd"/>
    <property type="match status" value="1"/>
</dbReference>
<dbReference type="InterPro" id="IPR016431">
    <property type="entry name" value="Pyrv-formate_lyase-activ_prd"/>
</dbReference>
<sequence length="295" mass="34118">MKIKCNICPRFCNVDRDKEIGYCRANSSIKAAKAFLHMWEEPCISGERGSGTVFFTGCNLRCVFCQNHDISQDGKGKEITVDRLCEIFLELQDKKAHNINLVTPTHYTLQIREALIKAKSEGLKIPVIYNSNGYERVETLRLLEGLIDVYLPDIKYYDDKYSIKYSKAPRYFEYASKAVFEMYRQVGSPVFDSEGIIKKGIMIRHLMLPGLLFDSKKIVDFVLDNFPTEVYLNIMSQYTPMHDANNYKEINKKIDKRHYESLIDYAVSKGLKNGYIQDYESSTAEYVPDFNFEGI</sequence>
<keyword evidence="3 5" id="KW-0408">Iron</keyword>
<keyword evidence="8" id="KW-1185">Reference proteome</keyword>
<dbReference type="InterPro" id="IPR058240">
    <property type="entry name" value="rSAM_sf"/>
</dbReference>
<evidence type="ECO:0000313" key="8">
    <source>
        <dbReference type="Proteomes" id="UP000190105"/>
    </source>
</evidence>
<feature type="binding site" evidence="5">
    <location>
        <position position="65"/>
    </location>
    <ligand>
        <name>[4Fe-4S] cluster</name>
        <dbReference type="ChEBI" id="CHEBI:49883"/>
        <note>4Fe-4S-S-AdoMet</note>
    </ligand>
</feature>
<evidence type="ECO:0000256" key="2">
    <source>
        <dbReference type="ARBA" id="ARBA00022723"/>
    </source>
</evidence>
<dbReference type="CDD" id="cd01335">
    <property type="entry name" value="Radical_SAM"/>
    <property type="match status" value="1"/>
</dbReference>
<dbReference type="STRING" id="1147123.SAMN05443428_1184"/>
<protein>
    <submittedName>
        <fullName evidence="7">Putative pyruvate formate lyase activating enzyme</fullName>
    </submittedName>
</protein>
<accession>A0A1T4Y1Z2</accession>
<keyword evidence="7" id="KW-0670">Pyruvate</keyword>
<comment type="cofactor">
    <cofactor evidence="5">
        <name>[4Fe-4S] cluster</name>
        <dbReference type="ChEBI" id="CHEBI:49883"/>
    </cofactor>
    <text evidence="5">Binds 1 [4Fe-4S] cluster. The cluster is coordinated with 3 cysteines and an exchangeable S-adenosyl-L-methionine.</text>
</comment>
<dbReference type="InterPro" id="IPR007197">
    <property type="entry name" value="rSAM"/>
</dbReference>
<organism evidence="7 8">
    <name type="scientific">Caloramator quimbayensis</name>
    <dbReference type="NCBI Taxonomy" id="1147123"/>
    <lineage>
        <taxon>Bacteria</taxon>
        <taxon>Bacillati</taxon>
        <taxon>Bacillota</taxon>
        <taxon>Clostridia</taxon>
        <taxon>Eubacteriales</taxon>
        <taxon>Clostridiaceae</taxon>
        <taxon>Caloramator</taxon>
    </lineage>
</organism>
<feature type="binding site" evidence="5">
    <location>
        <position position="62"/>
    </location>
    <ligand>
        <name>[4Fe-4S] cluster</name>
        <dbReference type="ChEBI" id="CHEBI:49883"/>
        <note>4Fe-4S-S-AdoMet</note>
    </ligand>
</feature>
<dbReference type="PANTHER" id="PTHR43075:SF1">
    <property type="entry name" value="FORMATE LYASE ACTIVATING ENZYME, PUTATIVE (AFU_ORTHOLOGUE AFUA_2G15630)-RELATED"/>
    <property type="match status" value="1"/>
</dbReference>
<evidence type="ECO:0000256" key="1">
    <source>
        <dbReference type="ARBA" id="ARBA00022691"/>
    </source>
</evidence>
<reference evidence="8" key="1">
    <citation type="submission" date="2017-02" db="EMBL/GenBank/DDBJ databases">
        <authorList>
            <person name="Varghese N."/>
            <person name="Submissions S."/>
        </authorList>
    </citation>
    <scope>NUCLEOTIDE SEQUENCE [LARGE SCALE GENOMIC DNA]</scope>
    <source>
        <strain evidence="8">USBA 833</strain>
    </source>
</reference>
<dbReference type="AlphaFoldDB" id="A0A1T4Y1Z2"/>
<feature type="domain" description="Radical SAM core" evidence="6">
    <location>
        <begin position="53"/>
        <end position="212"/>
    </location>
</feature>
<evidence type="ECO:0000256" key="3">
    <source>
        <dbReference type="ARBA" id="ARBA00023004"/>
    </source>
</evidence>
<dbReference type="PANTHER" id="PTHR43075">
    <property type="entry name" value="FORMATE LYASE ACTIVATING ENZYME, PUTATIVE (AFU_ORTHOLOGUE AFUA_2G15630)-RELATED"/>
    <property type="match status" value="1"/>
</dbReference>
<feature type="binding site" evidence="5">
    <location>
        <position position="58"/>
    </location>
    <ligand>
        <name>[4Fe-4S] cluster</name>
        <dbReference type="ChEBI" id="CHEBI:49883"/>
        <note>4Fe-4S-S-AdoMet</note>
    </ligand>
</feature>
<dbReference type="SFLD" id="SFLDG01099">
    <property type="entry name" value="Uncharacterised_Radical_SAM_Su"/>
    <property type="match status" value="1"/>
</dbReference>
<dbReference type="InterPro" id="IPR040085">
    <property type="entry name" value="MJ0674-like"/>
</dbReference>
<dbReference type="InterPro" id="IPR013785">
    <property type="entry name" value="Aldolase_TIM"/>
</dbReference>
<dbReference type="GO" id="GO:0046872">
    <property type="term" value="F:metal ion binding"/>
    <property type="evidence" value="ECO:0007669"/>
    <property type="project" value="UniProtKB-KW"/>
</dbReference>
<evidence type="ECO:0000313" key="7">
    <source>
        <dbReference type="EMBL" id="SKA95315.1"/>
    </source>
</evidence>
<dbReference type="EMBL" id="FUYH01000018">
    <property type="protein sequence ID" value="SKA95315.1"/>
    <property type="molecule type" value="Genomic_DNA"/>
</dbReference>
<keyword evidence="7" id="KW-0456">Lyase</keyword>
<dbReference type="Proteomes" id="UP000190105">
    <property type="component" value="Unassembled WGS sequence"/>
</dbReference>
<keyword evidence="2 5" id="KW-0479">Metal-binding</keyword>